<proteinExistence type="predicted"/>
<dbReference type="Gene3D" id="1.20.1250.20">
    <property type="entry name" value="MFS general substrate transporter like domains"/>
    <property type="match status" value="1"/>
</dbReference>
<dbReference type="InterPro" id="IPR036259">
    <property type="entry name" value="MFS_trans_sf"/>
</dbReference>
<gene>
    <name evidence="3" type="primary">sauU_7</name>
    <name evidence="3" type="ORF">SPACI_024780</name>
</gene>
<keyword evidence="2" id="KW-0472">Membrane</keyword>
<feature type="transmembrane region" description="Helical" evidence="2">
    <location>
        <begin position="52"/>
        <end position="70"/>
    </location>
</feature>
<evidence type="ECO:0000256" key="1">
    <source>
        <dbReference type="ARBA" id="ARBA00004651"/>
    </source>
</evidence>
<dbReference type="Proteomes" id="UP000216052">
    <property type="component" value="Chromosome"/>
</dbReference>
<evidence type="ECO:0000256" key="2">
    <source>
        <dbReference type="SAM" id="Phobius"/>
    </source>
</evidence>
<keyword evidence="2" id="KW-1133">Transmembrane helix</keyword>
<dbReference type="EMBL" id="CP155571">
    <property type="protein sequence ID" value="XFO72426.1"/>
    <property type="molecule type" value="Genomic_DNA"/>
</dbReference>
<evidence type="ECO:0000313" key="4">
    <source>
        <dbReference type="Proteomes" id="UP000216052"/>
    </source>
</evidence>
<keyword evidence="4" id="KW-1185">Reference proteome</keyword>
<reference evidence="3" key="1">
    <citation type="submission" date="2024-05" db="EMBL/GenBank/DDBJ databases">
        <title>Isolation and characterization of Sporomusa carbonis sp. nov., a carboxydotrophic hydrogenogen in the genus of Sporomusa isolated from a charcoal burning pile.</title>
        <authorList>
            <person name="Boeer T."/>
            <person name="Rosenbaum F."/>
            <person name="Eysell L."/>
            <person name="Mueller V."/>
            <person name="Daniel R."/>
            <person name="Poehlein A."/>
        </authorList>
    </citation>
    <scope>NUCLEOTIDE SEQUENCE [LARGE SCALE GENOMIC DNA]</scope>
    <source>
        <strain evidence="3">DSM 3132</strain>
    </source>
</reference>
<evidence type="ECO:0000313" key="3">
    <source>
        <dbReference type="EMBL" id="XFO72426.1"/>
    </source>
</evidence>
<organism evidence="3 4">
    <name type="scientific">Sporomusa acidovorans (strain ATCC 49682 / DSM 3132 / Mol)</name>
    <dbReference type="NCBI Taxonomy" id="1123286"/>
    <lineage>
        <taxon>Bacteria</taxon>
        <taxon>Bacillati</taxon>
        <taxon>Bacillota</taxon>
        <taxon>Negativicutes</taxon>
        <taxon>Selenomonadales</taxon>
        <taxon>Sporomusaceae</taxon>
        <taxon>Sporomusa</taxon>
    </lineage>
</organism>
<dbReference type="SUPFAM" id="SSF103473">
    <property type="entry name" value="MFS general substrate transporter"/>
    <property type="match status" value="1"/>
</dbReference>
<name>A0ABZ3J2R6_SPOA4</name>
<protein>
    <submittedName>
        <fullName evidence="3">Sulfoacetate transporter SauU</fullName>
    </submittedName>
</protein>
<keyword evidence="2" id="KW-0812">Transmembrane</keyword>
<comment type="subcellular location">
    <subcellularLocation>
        <location evidence="1">Cell membrane</location>
        <topology evidence="1">Multi-pass membrane protein</topology>
    </subcellularLocation>
</comment>
<accession>A0ABZ3J2R6</accession>
<sequence>MEMSVGVYWAVCLDVGNEYAGTVSGMMNSIGNLGSALLPVAFGMIVQHTGSWVYPFIVASVLLVIASLLWTRINPEKSLVDELELNAE</sequence>
<dbReference type="RefSeq" id="WP_245693053.1">
    <property type="nucleotide sequence ID" value="NZ_CP155571.1"/>
</dbReference>
<dbReference type="InterPro" id="IPR011701">
    <property type="entry name" value="MFS"/>
</dbReference>
<dbReference type="Pfam" id="PF07690">
    <property type="entry name" value="MFS_1"/>
    <property type="match status" value="1"/>
</dbReference>